<protein>
    <recommendedName>
        <fullName evidence="1">AMP-dependent synthetase/ligase domain-containing protein</fullName>
    </recommendedName>
</protein>
<gene>
    <name evidence="2" type="ORF">CANCADRAFT_132551</name>
</gene>
<dbReference type="InterPro" id="IPR000873">
    <property type="entry name" value="AMP-dep_synth/lig_dom"/>
</dbReference>
<dbReference type="Pfam" id="PF00501">
    <property type="entry name" value="AMP-binding"/>
    <property type="match status" value="1"/>
</dbReference>
<keyword evidence="3" id="KW-1185">Reference proteome</keyword>
<accession>A0A1E4TB47</accession>
<dbReference type="GO" id="GO:0016020">
    <property type="term" value="C:membrane"/>
    <property type="evidence" value="ECO:0007669"/>
    <property type="project" value="TreeGrafter"/>
</dbReference>
<dbReference type="PANTHER" id="PTHR43272">
    <property type="entry name" value="LONG-CHAIN-FATTY-ACID--COA LIGASE"/>
    <property type="match status" value="1"/>
</dbReference>
<dbReference type="SUPFAM" id="SSF56801">
    <property type="entry name" value="Acetyl-CoA synthetase-like"/>
    <property type="match status" value="1"/>
</dbReference>
<dbReference type="Proteomes" id="UP000095023">
    <property type="component" value="Unassembled WGS sequence"/>
</dbReference>
<evidence type="ECO:0000313" key="2">
    <source>
        <dbReference type="EMBL" id="ODV88982.1"/>
    </source>
</evidence>
<evidence type="ECO:0000259" key="1">
    <source>
        <dbReference type="Pfam" id="PF00501"/>
    </source>
</evidence>
<name>A0A1E4TB47_9ASCO</name>
<dbReference type="OrthoDB" id="4138492at2759"/>
<evidence type="ECO:0000313" key="3">
    <source>
        <dbReference type="Proteomes" id="UP000095023"/>
    </source>
</evidence>
<organism evidence="2 3">
    <name type="scientific">Tortispora caseinolytica NRRL Y-17796</name>
    <dbReference type="NCBI Taxonomy" id="767744"/>
    <lineage>
        <taxon>Eukaryota</taxon>
        <taxon>Fungi</taxon>
        <taxon>Dikarya</taxon>
        <taxon>Ascomycota</taxon>
        <taxon>Saccharomycotina</taxon>
        <taxon>Trigonopsidomycetes</taxon>
        <taxon>Trigonopsidales</taxon>
        <taxon>Trigonopsidaceae</taxon>
        <taxon>Tortispora</taxon>
    </lineage>
</organism>
<dbReference type="PANTHER" id="PTHR43272:SF11">
    <property type="entry name" value="AMP-DEPENDENT SYNTHETASE_LIGASE DOMAIN-CONTAINING PROTEIN"/>
    <property type="match status" value="1"/>
</dbReference>
<dbReference type="AlphaFoldDB" id="A0A1E4TB47"/>
<feature type="domain" description="AMP-dependent synthetase/ligase" evidence="1">
    <location>
        <begin position="257"/>
        <end position="483"/>
    </location>
</feature>
<reference evidence="3" key="1">
    <citation type="submission" date="2016-02" db="EMBL/GenBank/DDBJ databases">
        <title>Comparative genomics of biotechnologically important yeasts.</title>
        <authorList>
            <consortium name="DOE Joint Genome Institute"/>
            <person name="Riley R."/>
            <person name="Haridas S."/>
            <person name="Wolfe K.H."/>
            <person name="Lopes M.R."/>
            <person name="Hittinger C.T."/>
            <person name="Goker M."/>
            <person name="Salamov A."/>
            <person name="Wisecaver J."/>
            <person name="Long T.M."/>
            <person name="Aerts A.L."/>
            <person name="Barry K."/>
            <person name="Choi C."/>
            <person name="Clum A."/>
            <person name="Coughlan A.Y."/>
            <person name="Deshpande S."/>
            <person name="Douglass A.P."/>
            <person name="Hanson S.J."/>
            <person name="Klenk H.-P."/>
            <person name="Labutti K."/>
            <person name="Lapidus A."/>
            <person name="Lindquist E."/>
            <person name="Lipzen A."/>
            <person name="Meier-Kolthoff J.P."/>
            <person name="Ohm R.A."/>
            <person name="Otillar R.P."/>
            <person name="Pangilinan J."/>
            <person name="Peng Y."/>
            <person name="Rokas A."/>
            <person name="Rosa C.A."/>
            <person name="Scheuner C."/>
            <person name="Sibirny A.A."/>
            <person name="Slot J.C."/>
            <person name="Stielow J.B."/>
            <person name="Sun H."/>
            <person name="Kurtzman C.P."/>
            <person name="Blackwell M."/>
            <person name="Jeffries T.W."/>
            <person name="Grigoriev I.V."/>
        </authorList>
    </citation>
    <scope>NUCLEOTIDE SEQUENCE [LARGE SCALE GENOMIC DNA]</scope>
    <source>
        <strain evidence="3">NRRL Y-17796</strain>
    </source>
</reference>
<proteinExistence type="predicted"/>
<dbReference type="Gene3D" id="3.40.50.12780">
    <property type="entry name" value="N-terminal domain of ligase-like"/>
    <property type="match status" value="1"/>
</dbReference>
<dbReference type="InterPro" id="IPR042099">
    <property type="entry name" value="ANL_N_sf"/>
</dbReference>
<dbReference type="GO" id="GO:0004467">
    <property type="term" value="F:long-chain fatty acid-CoA ligase activity"/>
    <property type="evidence" value="ECO:0007669"/>
    <property type="project" value="TreeGrafter"/>
</dbReference>
<sequence length="513" mass="56506">MTWETAAYGAGAIAAIAAVRELTREGDVHPHVLNHQSERGDVREKGQSPFFRSLSTPFGYPLLSGLHIRDGYYHRNGTMEDICKLGLKGNIREFDCRNAAIASVYEASHAISSYIQNNCHGVKKAAILFPESSANLTVTFALANRGISTVIAPINDSMLLHLSASKPEMIFLEAGIVSMTDLIKEVPSIKYIFLDIEATQEQHAWSIEEVAEMTNRSVVNYYDLFAIPESGSVEFDFVPFNDTPALIATYEEDDTIKTVEYRERHIVSAIAGLLKGMFHDCALTSNDNVLLLYPWSTVIGRIYLYTCLVAGCNIATSSQVGGQNIPELMQSNPPTVITATPAALHNLYSYIKDSQSSLSELRTQLLIRARLSRGRLPAFTRFSWAKSLRLIYTTIEKNDCLHSEEAAYIKATLATHISENLVYPTVCGAICQTNYFDYRQYDPALNLHNCGGPSPSVEIFFKDTDSLNAANDEGLLCVRGPAVSGDITCTNMEGLVAGDGCVYLLKDNFAENS</sequence>
<dbReference type="GO" id="GO:0005783">
    <property type="term" value="C:endoplasmic reticulum"/>
    <property type="evidence" value="ECO:0007669"/>
    <property type="project" value="TreeGrafter"/>
</dbReference>
<dbReference type="EMBL" id="KV453843">
    <property type="protein sequence ID" value="ODV88982.1"/>
    <property type="molecule type" value="Genomic_DNA"/>
</dbReference>